<dbReference type="AlphaFoldDB" id="A0A8H7SF76"/>
<dbReference type="EMBL" id="JAEPRB010000003">
    <property type="protein sequence ID" value="KAG2228011.1"/>
    <property type="molecule type" value="Genomic_DNA"/>
</dbReference>
<proteinExistence type="predicted"/>
<evidence type="ECO:0000313" key="2">
    <source>
        <dbReference type="Proteomes" id="UP000646827"/>
    </source>
</evidence>
<protein>
    <submittedName>
        <fullName evidence="1">Uncharacterized protein</fullName>
    </submittedName>
</protein>
<accession>A0A8H7SF76</accession>
<dbReference type="Proteomes" id="UP000646827">
    <property type="component" value="Unassembled WGS sequence"/>
</dbReference>
<sequence length="128" mass="15026">MEKLQQSPIWQNWRLGWLPGGTPKPCIKRNNNIFNKLLLQLISSPTYQCKSDKNSLSLILNKLPKSKPTSPSRIKYHLKHIWPIVYQFLVELDACQHSSSNQRQYIDSQPRQAYILWVDPQHSLMDLD</sequence>
<gene>
    <name evidence="1" type="ORF">INT45_012035</name>
</gene>
<keyword evidence="2" id="KW-1185">Reference proteome</keyword>
<evidence type="ECO:0000313" key="1">
    <source>
        <dbReference type="EMBL" id="KAG2228011.1"/>
    </source>
</evidence>
<dbReference type="OrthoDB" id="2201825at2759"/>
<name>A0A8H7SF76_9FUNG</name>
<organism evidence="1 2">
    <name type="scientific">Circinella minor</name>
    <dbReference type="NCBI Taxonomy" id="1195481"/>
    <lineage>
        <taxon>Eukaryota</taxon>
        <taxon>Fungi</taxon>
        <taxon>Fungi incertae sedis</taxon>
        <taxon>Mucoromycota</taxon>
        <taxon>Mucoromycotina</taxon>
        <taxon>Mucoromycetes</taxon>
        <taxon>Mucorales</taxon>
        <taxon>Lichtheimiaceae</taxon>
        <taxon>Circinella</taxon>
    </lineage>
</organism>
<comment type="caution">
    <text evidence="1">The sequence shown here is derived from an EMBL/GenBank/DDBJ whole genome shotgun (WGS) entry which is preliminary data.</text>
</comment>
<reference evidence="1 2" key="1">
    <citation type="submission" date="2020-12" db="EMBL/GenBank/DDBJ databases">
        <title>Metabolic potential, ecology and presence of endohyphal bacteria is reflected in genomic diversity of Mucoromycotina.</title>
        <authorList>
            <person name="Muszewska A."/>
            <person name="Okrasinska A."/>
            <person name="Steczkiewicz K."/>
            <person name="Drgas O."/>
            <person name="Orlowska M."/>
            <person name="Perlinska-Lenart U."/>
            <person name="Aleksandrzak-Piekarczyk T."/>
            <person name="Szatraj K."/>
            <person name="Zielenkiewicz U."/>
            <person name="Pilsyk S."/>
            <person name="Malc E."/>
            <person name="Mieczkowski P."/>
            <person name="Kruszewska J.S."/>
            <person name="Biernat P."/>
            <person name="Pawlowska J."/>
        </authorList>
    </citation>
    <scope>NUCLEOTIDE SEQUENCE [LARGE SCALE GENOMIC DNA]</scope>
    <source>
        <strain evidence="1 2">CBS 142.35</strain>
    </source>
</reference>